<accession>A0ABW9GNQ0</accession>
<dbReference type="EMBL" id="JBGXBU010000001">
    <property type="protein sequence ID" value="MFM4892139.1"/>
    <property type="molecule type" value="Genomic_DNA"/>
</dbReference>
<reference evidence="1 2" key="1">
    <citation type="submission" date="2024-09" db="EMBL/GenBank/DDBJ databases">
        <title>Aeromonas strains Genome sequencing and assembly.</title>
        <authorList>
            <person name="Hu X."/>
            <person name="Tang B."/>
        </authorList>
    </citation>
    <scope>NUCLEOTIDE SEQUENCE [LARGE SCALE GENOMIC DNA]</scope>
    <source>
        <strain evidence="1 2">NB23SCDHY001</strain>
    </source>
</reference>
<keyword evidence="2" id="KW-1185">Reference proteome</keyword>
<dbReference type="Proteomes" id="UP001630969">
    <property type="component" value="Unassembled WGS sequence"/>
</dbReference>
<dbReference type="RefSeq" id="WP_408788325.1">
    <property type="nucleotide sequence ID" value="NZ_JBGXBU010000001.1"/>
</dbReference>
<comment type="caution">
    <text evidence="1">The sequence shown here is derived from an EMBL/GenBank/DDBJ whole genome shotgun (WGS) entry which is preliminary data.</text>
</comment>
<sequence length="228" mass="24137">MVWSFVSSVVSSFASGLSSLGSALSSFANGISAVIGAISSALPKLGEALGQFANALLKGLGILKPDEDIEEQGERALQAAEQGITADKFDDFDDYVAALRSFELDPDKADKRSRAEKLSAGIGVGTVALEKKFELEPGSLNGIWLLPLANPEYFTAARVGDLVRGGKFSGDIHAYLERRLSVGEGHRFETALANAGGNGDKQTLFQALDQACDGWADIQAKLAQKNEK</sequence>
<protein>
    <submittedName>
        <fullName evidence="1">Uncharacterized protein</fullName>
    </submittedName>
</protein>
<evidence type="ECO:0000313" key="2">
    <source>
        <dbReference type="Proteomes" id="UP001630969"/>
    </source>
</evidence>
<evidence type="ECO:0000313" key="1">
    <source>
        <dbReference type="EMBL" id="MFM4892139.1"/>
    </source>
</evidence>
<name>A0ABW9GNQ0_9GAMM</name>
<organism evidence="1 2">
    <name type="scientific">Aeromonas bivalvium</name>
    <dbReference type="NCBI Taxonomy" id="440079"/>
    <lineage>
        <taxon>Bacteria</taxon>
        <taxon>Pseudomonadati</taxon>
        <taxon>Pseudomonadota</taxon>
        <taxon>Gammaproteobacteria</taxon>
        <taxon>Aeromonadales</taxon>
        <taxon>Aeromonadaceae</taxon>
        <taxon>Aeromonas</taxon>
    </lineage>
</organism>
<gene>
    <name evidence="1" type="ORF">ACEUDJ_04500</name>
</gene>
<dbReference type="GeneID" id="97219333"/>
<proteinExistence type="predicted"/>